<comment type="similarity">
    <text evidence="1">Belongs to the Gfo/Idh/MocA family.</text>
</comment>
<dbReference type="InterPro" id="IPR050984">
    <property type="entry name" value="Gfo/Idh/MocA_domain"/>
</dbReference>
<dbReference type="InterPro" id="IPR036291">
    <property type="entry name" value="NAD(P)-bd_dom_sf"/>
</dbReference>
<evidence type="ECO:0000313" key="6">
    <source>
        <dbReference type="Proteomes" id="UP000198844"/>
    </source>
</evidence>
<dbReference type="SUPFAM" id="SSF55347">
    <property type="entry name" value="Glyceraldehyde-3-phosphate dehydrogenase-like, C-terminal domain"/>
    <property type="match status" value="1"/>
</dbReference>
<evidence type="ECO:0000259" key="4">
    <source>
        <dbReference type="Pfam" id="PF22725"/>
    </source>
</evidence>
<dbReference type="GO" id="GO:0000166">
    <property type="term" value="F:nucleotide binding"/>
    <property type="evidence" value="ECO:0007669"/>
    <property type="project" value="InterPro"/>
</dbReference>
<proteinExistence type="inferred from homology"/>
<feature type="domain" description="Gfo/Idh/MocA-like oxidoreductase N-terminal" evidence="3">
    <location>
        <begin position="41"/>
        <end position="154"/>
    </location>
</feature>
<keyword evidence="2" id="KW-0560">Oxidoreductase</keyword>
<protein>
    <submittedName>
        <fullName evidence="5">Predicted dehydrogenase</fullName>
    </submittedName>
</protein>
<accession>A0A1I7BA58</accession>
<organism evidence="5 6">
    <name type="scientific">Paraburkholderia aspalathi</name>
    <dbReference type="NCBI Taxonomy" id="1324617"/>
    <lineage>
        <taxon>Bacteria</taxon>
        <taxon>Pseudomonadati</taxon>
        <taxon>Pseudomonadota</taxon>
        <taxon>Betaproteobacteria</taxon>
        <taxon>Burkholderiales</taxon>
        <taxon>Burkholderiaceae</taxon>
        <taxon>Paraburkholderia</taxon>
    </lineage>
</organism>
<reference evidence="5 6" key="1">
    <citation type="submission" date="2016-10" db="EMBL/GenBank/DDBJ databases">
        <authorList>
            <person name="de Groot N.N."/>
        </authorList>
    </citation>
    <scope>NUCLEOTIDE SEQUENCE [LARGE SCALE GENOMIC DNA]</scope>
    <source>
        <strain evidence="5 6">LMG 27731</strain>
    </source>
</reference>
<dbReference type="AlphaFoldDB" id="A0A1I7BA58"/>
<evidence type="ECO:0000313" key="5">
    <source>
        <dbReference type="EMBL" id="SFT84048.1"/>
    </source>
</evidence>
<name>A0A1I7BA58_9BURK</name>
<dbReference type="OrthoDB" id="9793050at2"/>
<dbReference type="SUPFAM" id="SSF51735">
    <property type="entry name" value="NAD(P)-binding Rossmann-fold domains"/>
    <property type="match status" value="1"/>
</dbReference>
<dbReference type="Gene3D" id="3.40.50.720">
    <property type="entry name" value="NAD(P)-binding Rossmann-like Domain"/>
    <property type="match status" value="1"/>
</dbReference>
<dbReference type="PANTHER" id="PTHR22604:SF105">
    <property type="entry name" value="TRANS-1,2-DIHYDROBENZENE-1,2-DIOL DEHYDROGENASE"/>
    <property type="match status" value="1"/>
</dbReference>
<dbReference type="EMBL" id="FPBH01000004">
    <property type="protein sequence ID" value="SFT84048.1"/>
    <property type="molecule type" value="Genomic_DNA"/>
</dbReference>
<dbReference type="PANTHER" id="PTHR22604">
    <property type="entry name" value="OXIDOREDUCTASES"/>
    <property type="match status" value="1"/>
</dbReference>
<dbReference type="InterPro" id="IPR055170">
    <property type="entry name" value="GFO_IDH_MocA-like_dom"/>
</dbReference>
<evidence type="ECO:0000256" key="1">
    <source>
        <dbReference type="ARBA" id="ARBA00010928"/>
    </source>
</evidence>
<gene>
    <name evidence="5" type="ORF">SAMN05192563_1004310</name>
</gene>
<evidence type="ECO:0000259" key="3">
    <source>
        <dbReference type="Pfam" id="PF01408"/>
    </source>
</evidence>
<dbReference type="InterPro" id="IPR000683">
    <property type="entry name" value="Gfo/Idh/MocA-like_OxRdtase_N"/>
</dbReference>
<dbReference type="Pfam" id="PF01408">
    <property type="entry name" value="GFO_IDH_MocA"/>
    <property type="match status" value="1"/>
</dbReference>
<dbReference type="Pfam" id="PF22725">
    <property type="entry name" value="GFO_IDH_MocA_C3"/>
    <property type="match status" value="1"/>
</dbReference>
<dbReference type="Gene3D" id="3.30.360.10">
    <property type="entry name" value="Dihydrodipicolinate Reductase, domain 2"/>
    <property type="match status" value="1"/>
</dbReference>
<feature type="domain" description="GFO/IDH/MocA-like oxidoreductase" evidence="4">
    <location>
        <begin position="165"/>
        <end position="278"/>
    </location>
</feature>
<dbReference type="Proteomes" id="UP000198844">
    <property type="component" value="Unassembled WGS sequence"/>
</dbReference>
<dbReference type="GO" id="GO:0016491">
    <property type="term" value="F:oxidoreductase activity"/>
    <property type="evidence" value="ECO:0007669"/>
    <property type="project" value="UniProtKB-KW"/>
</dbReference>
<evidence type="ECO:0000256" key="2">
    <source>
        <dbReference type="ARBA" id="ARBA00023002"/>
    </source>
</evidence>
<sequence>MRAYCGAARPCSGTYTNLWETANMEESKHQDGVESHPPRPIRWGIVGAGHIAGRFAEGLSFVQNVKLVGVWARRGVQAEEFARKHGTRAYASFDDLLDGVDALYIATLPDSHSHYATRAFSAGRAVLCEKPAAVSARELQHLLNAAKASNVLFMEAMKPPFYPLFLKLTEHLAEDPIGDIGFVRAGCSIADVPLDHPSFRLERGGGALLNIGIYEAFLAVRFLGSAINVQTLGKLGQTGVDSFASLNILHENGIAQIFCGLDLDGKGDAFIAGTKGSVTIHENWWNPSRATVRYLGGRAVELHEPFQGGGLNYETAHFCEVMRSGGIESPVVTHAMSMKMIAIMDAARAELGLIYPFEARLAGRPTH</sequence>